<feature type="transmembrane region" description="Helical" evidence="2">
    <location>
        <begin position="7"/>
        <end position="29"/>
    </location>
</feature>
<accession>A0A4S8S1Q4</accession>
<reference evidence="3 4" key="1">
    <citation type="submission" date="2019-03" db="EMBL/GenBank/DDBJ databases">
        <title>Muricauda SCR12 sp.nov, a marine bacterium isolated from Pacific Ocean:the Okinawa trough.</title>
        <authorList>
            <person name="Liu L."/>
        </authorList>
    </citation>
    <scope>NUCLEOTIDE SEQUENCE [LARGE SCALE GENOMIC DNA]</scope>
    <source>
        <strain evidence="3 4">SCR12</strain>
    </source>
</reference>
<organism evidence="3 4">
    <name type="scientific">Flagellimonas alvinocaridis</name>
    <dbReference type="NCBI Taxonomy" id="2530200"/>
    <lineage>
        <taxon>Bacteria</taxon>
        <taxon>Pseudomonadati</taxon>
        <taxon>Bacteroidota</taxon>
        <taxon>Flavobacteriia</taxon>
        <taxon>Flavobacteriales</taxon>
        <taxon>Flavobacteriaceae</taxon>
        <taxon>Flagellimonas</taxon>
    </lineage>
</organism>
<keyword evidence="1" id="KW-0175">Coiled coil</keyword>
<keyword evidence="2" id="KW-0812">Transmembrane</keyword>
<feature type="transmembrane region" description="Helical" evidence="2">
    <location>
        <begin position="49"/>
        <end position="69"/>
    </location>
</feature>
<comment type="caution">
    <text evidence="3">The sequence shown here is derived from an EMBL/GenBank/DDBJ whole genome shotgun (WGS) entry which is preliminary data.</text>
</comment>
<keyword evidence="2" id="KW-0472">Membrane</keyword>
<name>A0A4S8S1Q4_9FLAO</name>
<evidence type="ECO:0000313" key="3">
    <source>
        <dbReference type="EMBL" id="THV61674.1"/>
    </source>
</evidence>
<protein>
    <submittedName>
        <fullName evidence="3">Uncharacterized protein</fullName>
    </submittedName>
</protein>
<evidence type="ECO:0000256" key="2">
    <source>
        <dbReference type="SAM" id="Phobius"/>
    </source>
</evidence>
<feature type="coiled-coil region" evidence="1">
    <location>
        <begin position="71"/>
        <end position="105"/>
    </location>
</feature>
<dbReference type="OrthoDB" id="6678638at2"/>
<sequence>MSKEFKNYVGLILLLLLVILVWRGLWYGFEHWWGPENRKDIGAFGDSFGTINSLFSALAFAGIIYTIILQRNELSLQRQELIETRKELKRSADAQDRSEKQLERQSNNLKTTARLNALNSLLNYYIEIEKISEFVSEIIEAKKKQKDCVEEIQNILNRKNEPI</sequence>
<proteinExistence type="predicted"/>
<evidence type="ECO:0000313" key="4">
    <source>
        <dbReference type="Proteomes" id="UP000310406"/>
    </source>
</evidence>
<keyword evidence="2" id="KW-1133">Transmembrane helix</keyword>
<gene>
    <name evidence="3" type="ORF">EZV76_04895</name>
</gene>
<dbReference type="AlphaFoldDB" id="A0A4S8S1Q4"/>
<dbReference type="EMBL" id="SNTZ01000001">
    <property type="protein sequence ID" value="THV61674.1"/>
    <property type="molecule type" value="Genomic_DNA"/>
</dbReference>
<dbReference type="Proteomes" id="UP000310406">
    <property type="component" value="Unassembled WGS sequence"/>
</dbReference>
<evidence type="ECO:0000256" key="1">
    <source>
        <dbReference type="SAM" id="Coils"/>
    </source>
</evidence>
<keyword evidence="4" id="KW-1185">Reference proteome</keyword>
<dbReference type="RefSeq" id="WP_136565447.1">
    <property type="nucleotide sequence ID" value="NZ_SNTZ01000001.1"/>
</dbReference>